<dbReference type="EMBL" id="JFBX01000863">
    <property type="protein sequence ID" value="KXH26587.1"/>
    <property type="molecule type" value="Genomic_DNA"/>
</dbReference>
<name>A0A135RT14_9PEZI</name>
<accession>A0A135RT14</accession>
<comment type="caution">
    <text evidence="1">The sequence shown here is derived from an EMBL/GenBank/DDBJ whole genome shotgun (WGS) entry which is preliminary data.</text>
</comment>
<protein>
    <submittedName>
        <fullName evidence="1">Uncharacterized protein</fullName>
    </submittedName>
</protein>
<reference evidence="1 2" key="1">
    <citation type="submission" date="2014-02" db="EMBL/GenBank/DDBJ databases">
        <title>The genome sequence of Colletotrichum simmondsii CBS122122.</title>
        <authorList>
            <person name="Baroncelli R."/>
            <person name="Thon M.R."/>
        </authorList>
    </citation>
    <scope>NUCLEOTIDE SEQUENCE [LARGE SCALE GENOMIC DNA]</scope>
    <source>
        <strain evidence="1 2">CBS122122</strain>
    </source>
</reference>
<sequence length="86" mass="9421">MAYFEDKKDQVEADFDDVRQFESFISLLEDDGVKQGIMSDIHPEPAQLMKFNADAQLANEISPGLLMGSSVGSQESYSVTSVSTAL</sequence>
<dbReference type="AlphaFoldDB" id="A0A135RT14"/>
<dbReference type="OrthoDB" id="10436234at2759"/>
<evidence type="ECO:0000313" key="2">
    <source>
        <dbReference type="Proteomes" id="UP000070328"/>
    </source>
</evidence>
<dbReference type="Proteomes" id="UP000070328">
    <property type="component" value="Unassembled WGS sequence"/>
</dbReference>
<proteinExistence type="predicted"/>
<organism evidence="1 2">
    <name type="scientific">Colletotrichum simmondsii</name>
    <dbReference type="NCBI Taxonomy" id="703756"/>
    <lineage>
        <taxon>Eukaryota</taxon>
        <taxon>Fungi</taxon>
        <taxon>Dikarya</taxon>
        <taxon>Ascomycota</taxon>
        <taxon>Pezizomycotina</taxon>
        <taxon>Sordariomycetes</taxon>
        <taxon>Hypocreomycetidae</taxon>
        <taxon>Glomerellales</taxon>
        <taxon>Glomerellaceae</taxon>
        <taxon>Colletotrichum</taxon>
        <taxon>Colletotrichum acutatum species complex</taxon>
    </lineage>
</organism>
<evidence type="ECO:0000313" key="1">
    <source>
        <dbReference type="EMBL" id="KXH26587.1"/>
    </source>
</evidence>
<gene>
    <name evidence="1" type="ORF">CSIM01_02888</name>
</gene>
<keyword evidence="2" id="KW-1185">Reference proteome</keyword>